<keyword evidence="3" id="KW-1185">Reference proteome</keyword>
<dbReference type="EMBL" id="JARKIE010000164">
    <property type="protein sequence ID" value="KAJ7672929.1"/>
    <property type="molecule type" value="Genomic_DNA"/>
</dbReference>
<comment type="caution">
    <text evidence="2">The sequence shown here is derived from an EMBL/GenBank/DDBJ whole genome shotgun (WGS) entry which is preliminary data.</text>
</comment>
<reference evidence="2" key="1">
    <citation type="submission" date="2023-03" db="EMBL/GenBank/DDBJ databases">
        <title>Massive genome expansion in bonnet fungi (Mycena s.s.) driven by repeated elements and novel gene families across ecological guilds.</title>
        <authorList>
            <consortium name="Lawrence Berkeley National Laboratory"/>
            <person name="Harder C.B."/>
            <person name="Miyauchi S."/>
            <person name="Viragh M."/>
            <person name="Kuo A."/>
            <person name="Thoen E."/>
            <person name="Andreopoulos B."/>
            <person name="Lu D."/>
            <person name="Skrede I."/>
            <person name="Drula E."/>
            <person name="Henrissat B."/>
            <person name="Morin E."/>
            <person name="Kohler A."/>
            <person name="Barry K."/>
            <person name="LaButti K."/>
            <person name="Morin E."/>
            <person name="Salamov A."/>
            <person name="Lipzen A."/>
            <person name="Mereny Z."/>
            <person name="Hegedus B."/>
            <person name="Baldrian P."/>
            <person name="Stursova M."/>
            <person name="Weitz H."/>
            <person name="Taylor A."/>
            <person name="Grigoriev I.V."/>
            <person name="Nagy L.G."/>
            <person name="Martin F."/>
            <person name="Kauserud H."/>
        </authorList>
    </citation>
    <scope>NUCLEOTIDE SEQUENCE</scope>
    <source>
        <strain evidence="2">CBHHK067</strain>
    </source>
</reference>
<dbReference type="Proteomes" id="UP001221757">
    <property type="component" value="Unassembled WGS sequence"/>
</dbReference>
<dbReference type="AlphaFoldDB" id="A0AAD7D0Y7"/>
<evidence type="ECO:0000256" key="1">
    <source>
        <dbReference type="SAM" id="MobiDB-lite"/>
    </source>
</evidence>
<evidence type="ECO:0000313" key="2">
    <source>
        <dbReference type="EMBL" id="KAJ7672929.1"/>
    </source>
</evidence>
<feature type="region of interest" description="Disordered" evidence="1">
    <location>
        <begin position="173"/>
        <end position="196"/>
    </location>
</feature>
<proteinExistence type="predicted"/>
<evidence type="ECO:0000313" key="3">
    <source>
        <dbReference type="Proteomes" id="UP001221757"/>
    </source>
</evidence>
<protein>
    <submittedName>
        <fullName evidence="2">Uncharacterized protein</fullName>
    </submittedName>
</protein>
<gene>
    <name evidence="2" type="ORF">B0H17DRAFT_1208505</name>
</gene>
<organism evidence="2 3">
    <name type="scientific">Mycena rosella</name>
    <name type="common">Pink bonnet</name>
    <name type="synonym">Agaricus rosellus</name>
    <dbReference type="NCBI Taxonomy" id="1033263"/>
    <lineage>
        <taxon>Eukaryota</taxon>
        <taxon>Fungi</taxon>
        <taxon>Dikarya</taxon>
        <taxon>Basidiomycota</taxon>
        <taxon>Agaricomycotina</taxon>
        <taxon>Agaricomycetes</taxon>
        <taxon>Agaricomycetidae</taxon>
        <taxon>Agaricales</taxon>
        <taxon>Marasmiineae</taxon>
        <taxon>Mycenaceae</taxon>
        <taxon>Mycena</taxon>
    </lineage>
</organism>
<sequence>MKKTATAATAKRGKTGTTSRAVFISASSTGRVETAAVISVPDSPLAGRTTVAAVPSAPSSAVISVPNSPPAGMTSLAAVPYELSTGEFNDTAWAACTTDFTSPISMRDLPCYQSLALPSCDFSCLDVGFSTARLAAVPSESNDAQWAAYGHNFDVVMASSAAARVTPDALILEQPTGPAPHFPSNETRGLGPSDHA</sequence>
<name>A0AAD7D0Y7_MYCRO</name>
<accession>A0AAD7D0Y7</accession>